<evidence type="ECO:0008006" key="3">
    <source>
        <dbReference type="Google" id="ProtNLM"/>
    </source>
</evidence>
<protein>
    <recommendedName>
        <fullName evidence="3">Flagellar protein FliT</fullName>
    </recommendedName>
</protein>
<evidence type="ECO:0000313" key="2">
    <source>
        <dbReference type="Proteomes" id="UP000643403"/>
    </source>
</evidence>
<proteinExistence type="predicted"/>
<name>A0ABQ3BP25_9GAMM</name>
<dbReference type="RefSeq" id="WP_189446516.1">
    <property type="nucleotide sequence ID" value="NZ_BMXY01000001.1"/>
</dbReference>
<organism evidence="1 2">
    <name type="scientific">Cognatilysobacter xinjiangensis</name>
    <dbReference type="NCBI Taxonomy" id="546892"/>
    <lineage>
        <taxon>Bacteria</taxon>
        <taxon>Pseudomonadati</taxon>
        <taxon>Pseudomonadota</taxon>
        <taxon>Gammaproteobacteria</taxon>
        <taxon>Lysobacterales</taxon>
        <taxon>Lysobacteraceae</taxon>
        <taxon>Cognatilysobacter</taxon>
    </lineage>
</organism>
<accession>A0ABQ3BP25</accession>
<evidence type="ECO:0000313" key="1">
    <source>
        <dbReference type="EMBL" id="GGZ52873.1"/>
    </source>
</evidence>
<keyword evidence="2" id="KW-1185">Reference proteome</keyword>
<dbReference type="EMBL" id="BMXY01000001">
    <property type="protein sequence ID" value="GGZ52873.1"/>
    <property type="molecule type" value="Genomic_DNA"/>
</dbReference>
<dbReference type="Proteomes" id="UP000643403">
    <property type="component" value="Unassembled WGS sequence"/>
</dbReference>
<sequence length="95" mass="10264">MSAVRLPTDAIRACIAASDFDGAHALLVEHENALRAVFEDGTAAEKGCREAWLELLAAQRSLIDELRSARDEAARALDRAGQDRRAVNAYLRSGG</sequence>
<reference evidence="2" key="1">
    <citation type="journal article" date="2019" name="Int. J. Syst. Evol. Microbiol.">
        <title>The Global Catalogue of Microorganisms (GCM) 10K type strain sequencing project: providing services to taxonomists for standard genome sequencing and annotation.</title>
        <authorList>
            <consortium name="The Broad Institute Genomics Platform"/>
            <consortium name="The Broad Institute Genome Sequencing Center for Infectious Disease"/>
            <person name="Wu L."/>
            <person name="Ma J."/>
        </authorList>
    </citation>
    <scope>NUCLEOTIDE SEQUENCE [LARGE SCALE GENOMIC DNA]</scope>
    <source>
        <strain evidence="2">KCTC 22558</strain>
    </source>
</reference>
<comment type="caution">
    <text evidence="1">The sequence shown here is derived from an EMBL/GenBank/DDBJ whole genome shotgun (WGS) entry which is preliminary data.</text>
</comment>
<gene>
    <name evidence="1" type="ORF">GCM10008101_02490</name>
</gene>